<evidence type="ECO:0000259" key="1">
    <source>
        <dbReference type="Pfam" id="PF18145"/>
    </source>
</evidence>
<dbReference type="EMBL" id="JAFBIL020000002">
    <property type="protein sequence ID" value="MBZ2206511.1"/>
    <property type="molecule type" value="Genomic_DNA"/>
</dbReference>
<gene>
    <name evidence="2" type="ORF">I4X03_004465</name>
</gene>
<evidence type="ECO:0000313" key="3">
    <source>
        <dbReference type="Proteomes" id="UP000809349"/>
    </source>
</evidence>
<dbReference type="InterPro" id="IPR003615">
    <property type="entry name" value="HNH_nuc"/>
</dbReference>
<dbReference type="RefSeq" id="WP_223466354.1">
    <property type="nucleotide sequence ID" value="NZ_JAFBIL020000002.1"/>
</dbReference>
<accession>A0ABS7SJY2</accession>
<reference evidence="2 3" key="1">
    <citation type="submission" date="2021-08" db="EMBL/GenBank/DDBJ databases">
        <title>Massilia sp. R798.</title>
        <authorList>
            <person name="Baek J.H."/>
            <person name="Jung H.S."/>
            <person name="Kim K.R."/>
            <person name="Jeon C.O."/>
        </authorList>
    </citation>
    <scope>NUCLEOTIDE SEQUENCE [LARGE SCALE GENOMIC DNA]</scope>
    <source>
        <strain evidence="2 3">R798</strain>
    </source>
</reference>
<name>A0ABS7SJY2_9BURK</name>
<comment type="caution">
    <text evidence="2">The sequence shown here is derived from an EMBL/GenBank/DDBJ whole genome shotgun (WGS) entry which is preliminary data.</text>
</comment>
<protein>
    <submittedName>
        <fullName evidence="2">SAVED domain-containing protein</fullName>
    </submittedName>
</protein>
<organism evidence="2 3">
    <name type="scientific">Massilia soli</name>
    <dbReference type="NCBI Taxonomy" id="2792854"/>
    <lineage>
        <taxon>Bacteria</taxon>
        <taxon>Pseudomonadati</taxon>
        <taxon>Pseudomonadota</taxon>
        <taxon>Betaproteobacteria</taxon>
        <taxon>Burkholderiales</taxon>
        <taxon>Oxalobacteraceae</taxon>
        <taxon>Telluria group</taxon>
        <taxon>Massilia</taxon>
    </lineage>
</organism>
<dbReference type="Pfam" id="PF18145">
    <property type="entry name" value="SAVED"/>
    <property type="match status" value="1"/>
</dbReference>
<dbReference type="CDD" id="cd00085">
    <property type="entry name" value="HNHc"/>
    <property type="match status" value="1"/>
</dbReference>
<dbReference type="Proteomes" id="UP000809349">
    <property type="component" value="Unassembled WGS sequence"/>
</dbReference>
<dbReference type="InterPro" id="IPR040836">
    <property type="entry name" value="SAVED"/>
</dbReference>
<evidence type="ECO:0000313" key="2">
    <source>
        <dbReference type="EMBL" id="MBZ2206511.1"/>
    </source>
</evidence>
<feature type="domain" description="SMODS-associated and fused to various effectors" evidence="1">
    <location>
        <begin position="161"/>
        <end position="329"/>
    </location>
</feature>
<dbReference type="NCBIfam" id="NF033611">
    <property type="entry name" value="SAVED"/>
    <property type="match status" value="1"/>
</dbReference>
<keyword evidence="3" id="KW-1185">Reference proteome</keyword>
<proteinExistence type="predicted"/>
<sequence>MSRDFLTKRAAKIGELAHIVADSPAGARGVVGLSEKLADDANNLMLACYDCHARVDRNGKNSEYTAAQLLAMKREHEARIELIYSATGVMDSLPILMSFPVGTHLPIFDVRQVNYAMLENSRFTRAPRSPHIHVDRVDFDILDSADDFWPRAEAALQTIFEQRIRPALTEKNGPTHLTIAAFAPIPMLMKLGALLGDKIEASVLDLPVERWLWDVRPECPAPKYKFDVPDKLPREVAVVVNISGLATPPDLQMPVLEFRAEAPNRGIIRTEAHVLEFRRQFNAFLNALNAAGVRLLHILPATPLCASVEIGRMLLPKIFESVHAWEWQAPVWKQALRLK</sequence>